<dbReference type="OrthoDB" id="639361at2759"/>
<dbReference type="AlphaFoldDB" id="A0A6G1BIG1"/>
<sequence length="72" mass="8280">MGEVVLYRGNKRPHDSPAAEWDLNVDNVHYLVCTHTHKCRETCQDHGNVDGRCKLGFPNLWPVCERLPPNCH</sequence>
<comment type="caution">
    <text evidence="1">The sequence shown here is derived from an EMBL/GenBank/DDBJ whole genome shotgun (WGS) entry which is preliminary data.</text>
</comment>
<dbReference type="EMBL" id="SPHZ02000012">
    <property type="protein sequence ID" value="KAF0887524.1"/>
    <property type="molecule type" value="Genomic_DNA"/>
</dbReference>
<keyword evidence="2" id="KW-1185">Reference proteome</keyword>
<reference evidence="1 2" key="1">
    <citation type="submission" date="2019-11" db="EMBL/GenBank/DDBJ databases">
        <title>Whole genome sequence of Oryza granulata.</title>
        <authorList>
            <person name="Li W."/>
        </authorList>
    </citation>
    <scope>NUCLEOTIDE SEQUENCE [LARGE SCALE GENOMIC DNA]</scope>
    <source>
        <strain evidence="2">cv. Menghai</strain>
        <tissue evidence="1">Leaf</tissue>
    </source>
</reference>
<gene>
    <name evidence="1" type="ORF">E2562_002253</name>
</gene>
<proteinExistence type="predicted"/>
<protein>
    <submittedName>
        <fullName evidence="1">Uncharacterized protein</fullName>
    </submittedName>
</protein>
<name>A0A6G1BIG1_9ORYZ</name>
<dbReference type="Proteomes" id="UP000479710">
    <property type="component" value="Unassembled WGS sequence"/>
</dbReference>
<organism evidence="1 2">
    <name type="scientific">Oryza meyeriana var. granulata</name>
    <dbReference type="NCBI Taxonomy" id="110450"/>
    <lineage>
        <taxon>Eukaryota</taxon>
        <taxon>Viridiplantae</taxon>
        <taxon>Streptophyta</taxon>
        <taxon>Embryophyta</taxon>
        <taxon>Tracheophyta</taxon>
        <taxon>Spermatophyta</taxon>
        <taxon>Magnoliopsida</taxon>
        <taxon>Liliopsida</taxon>
        <taxon>Poales</taxon>
        <taxon>Poaceae</taxon>
        <taxon>BOP clade</taxon>
        <taxon>Oryzoideae</taxon>
        <taxon>Oryzeae</taxon>
        <taxon>Oryzinae</taxon>
        <taxon>Oryza</taxon>
        <taxon>Oryza meyeriana</taxon>
    </lineage>
</organism>
<accession>A0A6G1BIG1</accession>
<evidence type="ECO:0000313" key="2">
    <source>
        <dbReference type="Proteomes" id="UP000479710"/>
    </source>
</evidence>
<evidence type="ECO:0000313" key="1">
    <source>
        <dbReference type="EMBL" id="KAF0887524.1"/>
    </source>
</evidence>